<evidence type="ECO:0000313" key="8">
    <source>
        <dbReference type="EMBL" id="KAE9048376.1"/>
    </source>
</evidence>
<dbReference type="Proteomes" id="UP000429607">
    <property type="component" value="Unassembled WGS sequence"/>
</dbReference>
<dbReference type="EMBL" id="QXFU01000011">
    <property type="protein sequence ID" value="KAE9048376.1"/>
    <property type="molecule type" value="Genomic_DNA"/>
</dbReference>
<evidence type="ECO:0000256" key="4">
    <source>
        <dbReference type="PIRSR" id="PIRSR601461-1"/>
    </source>
</evidence>
<dbReference type="SUPFAM" id="SSF50630">
    <property type="entry name" value="Acid proteases"/>
    <property type="match status" value="1"/>
</dbReference>
<keyword evidence="6" id="KW-0812">Transmembrane</keyword>
<dbReference type="PANTHER" id="PTHR47966:SF51">
    <property type="entry name" value="BETA-SITE APP-CLEAVING ENZYME, ISOFORM A-RELATED"/>
    <property type="match status" value="1"/>
</dbReference>
<keyword evidence="6" id="KW-1133">Transmembrane helix</keyword>
<keyword evidence="5" id="KW-0378">Hydrolase</keyword>
<evidence type="ECO:0000313" key="11">
    <source>
        <dbReference type="Proteomes" id="UP000429607"/>
    </source>
</evidence>
<evidence type="ECO:0000313" key="9">
    <source>
        <dbReference type="EMBL" id="KAE9052787.1"/>
    </source>
</evidence>
<evidence type="ECO:0000256" key="1">
    <source>
        <dbReference type="ARBA" id="ARBA00007447"/>
    </source>
</evidence>
<dbReference type="CDD" id="cd05471">
    <property type="entry name" value="pepsin_like"/>
    <property type="match status" value="1"/>
</dbReference>
<organism evidence="8 13">
    <name type="scientific">Phytophthora rubi</name>
    <dbReference type="NCBI Taxonomy" id="129364"/>
    <lineage>
        <taxon>Eukaryota</taxon>
        <taxon>Sar</taxon>
        <taxon>Stramenopiles</taxon>
        <taxon>Oomycota</taxon>
        <taxon>Peronosporomycetes</taxon>
        <taxon>Peronosporales</taxon>
        <taxon>Peronosporaceae</taxon>
        <taxon>Phytophthora</taxon>
    </lineage>
</organism>
<dbReference type="EMBL" id="QXFT01000006">
    <property type="protein sequence ID" value="KAE9360310.1"/>
    <property type="molecule type" value="Genomic_DNA"/>
</dbReference>
<keyword evidence="2 5" id="KW-0645">Protease</keyword>
<feature type="active site" evidence="4">
    <location>
        <position position="59"/>
    </location>
</feature>
<sequence length="461" mass="49997">MAKTRLCGFVVSVALAYVLEAAASYLHLVRIPIESADQLRFTGIVVVGSPPRSVRVVFDTGSSDTWVTSNHFAVNADDRPAPKVFAIGYGSGIVSGLTAPADLQIGGQLGSNTNGVFVRGIPVGFVDDQVSMMAELDAQGVVGLGMGALAQIPSNLGLLRLIAEQQAESTPVVFSLYISSWTGAQPPSQLILGGDDPALTNSNTTWFTFPVISNDVFRGRQTPISDVAIAKNNFGFWALRMQSMSFDNEILPLGPVTHQGAVLLDSGTSVLLLPQYAFDAVVQALMARFGTRFLAPQGDHQTLPACRRCQVHEFPPLSLDLLLEDGTKSETSSQRFVLQGSDYVRCDQQRPECTALIDSFQSSEVSDRFLVVVLGTVFLRSYYTRYDYSNKQVALACTVDERGVCPGGFKPALDHRGQPYQPYSEDLQVNRYLTALCIAITALALLIGLRLLLESYEKRVV</sequence>
<dbReference type="GO" id="GO:0006508">
    <property type="term" value="P:proteolysis"/>
    <property type="evidence" value="ECO:0007669"/>
    <property type="project" value="UniProtKB-KW"/>
</dbReference>
<dbReference type="PANTHER" id="PTHR47966">
    <property type="entry name" value="BETA-SITE APP-CLEAVING ENZYME, ISOFORM A-RELATED"/>
    <property type="match status" value="1"/>
</dbReference>
<evidence type="ECO:0000256" key="3">
    <source>
        <dbReference type="ARBA" id="ARBA00022750"/>
    </source>
</evidence>
<dbReference type="InterPro" id="IPR001969">
    <property type="entry name" value="Aspartic_peptidase_AS"/>
</dbReference>
<gene>
    <name evidence="9" type="ORF">PR001_g183</name>
    <name evidence="8" type="ORF">PR002_g503</name>
    <name evidence="10" type="ORF">PR003_g282</name>
</gene>
<protein>
    <recommendedName>
        <fullName evidence="7">Peptidase A1 domain-containing protein</fullName>
    </recommendedName>
</protein>
<name>A0A6A3P797_9STRA</name>
<dbReference type="InterPro" id="IPR033121">
    <property type="entry name" value="PEPTIDASE_A1"/>
</dbReference>
<reference evidence="11 13" key="1">
    <citation type="submission" date="2018-09" db="EMBL/GenBank/DDBJ databases">
        <title>Genomic investigation of the strawberry pathogen Phytophthora fragariae indicates pathogenicity is determined by transcriptional variation in three key races.</title>
        <authorList>
            <person name="Adams T.M."/>
            <person name="Armitage A.D."/>
            <person name="Sobczyk M.K."/>
            <person name="Bates H.J."/>
            <person name="Dunwell J.M."/>
            <person name="Nellist C.F."/>
            <person name="Harrison R.J."/>
        </authorList>
    </citation>
    <scope>NUCLEOTIDE SEQUENCE [LARGE SCALE GENOMIC DNA]</scope>
    <source>
        <strain evidence="9 11">SCRP249</strain>
        <strain evidence="8 13">SCRP324</strain>
        <strain evidence="10 12">SCRP333</strain>
    </source>
</reference>
<dbReference type="PROSITE" id="PS00141">
    <property type="entry name" value="ASP_PROTEASE"/>
    <property type="match status" value="2"/>
</dbReference>
<keyword evidence="3 5" id="KW-0064">Aspartyl protease</keyword>
<dbReference type="PRINTS" id="PR00792">
    <property type="entry name" value="PEPSIN"/>
</dbReference>
<dbReference type="AlphaFoldDB" id="A0A6A3P797"/>
<dbReference type="Proteomes" id="UP000435112">
    <property type="component" value="Unassembled WGS sequence"/>
</dbReference>
<proteinExistence type="inferred from homology"/>
<dbReference type="OrthoDB" id="2747330at2759"/>
<accession>A0A6A3P797</accession>
<evidence type="ECO:0000256" key="2">
    <source>
        <dbReference type="ARBA" id="ARBA00022670"/>
    </source>
</evidence>
<keyword evidence="6" id="KW-0472">Membrane</keyword>
<dbReference type="EMBL" id="QXFV01000004">
    <property type="protein sequence ID" value="KAE9052787.1"/>
    <property type="molecule type" value="Genomic_DNA"/>
</dbReference>
<dbReference type="InterPro" id="IPR021109">
    <property type="entry name" value="Peptidase_aspartic_dom_sf"/>
</dbReference>
<evidence type="ECO:0000313" key="12">
    <source>
        <dbReference type="Proteomes" id="UP000434957"/>
    </source>
</evidence>
<feature type="domain" description="Peptidase A1" evidence="7">
    <location>
        <begin position="41"/>
        <end position="396"/>
    </location>
</feature>
<dbReference type="Proteomes" id="UP000434957">
    <property type="component" value="Unassembled WGS sequence"/>
</dbReference>
<evidence type="ECO:0000313" key="13">
    <source>
        <dbReference type="Proteomes" id="UP000435112"/>
    </source>
</evidence>
<feature type="transmembrane region" description="Helical" evidence="6">
    <location>
        <begin position="432"/>
        <end position="453"/>
    </location>
</feature>
<comment type="caution">
    <text evidence="8">The sequence shown here is derived from an EMBL/GenBank/DDBJ whole genome shotgun (WGS) entry which is preliminary data.</text>
</comment>
<dbReference type="PROSITE" id="PS51767">
    <property type="entry name" value="PEPTIDASE_A1"/>
    <property type="match status" value="1"/>
</dbReference>
<dbReference type="InterPro" id="IPR034164">
    <property type="entry name" value="Pepsin-like_dom"/>
</dbReference>
<dbReference type="GO" id="GO:0004190">
    <property type="term" value="F:aspartic-type endopeptidase activity"/>
    <property type="evidence" value="ECO:0007669"/>
    <property type="project" value="UniProtKB-KW"/>
</dbReference>
<evidence type="ECO:0000313" key="10">
    <source>
        <dbReference type="EMBL" id="KAE9360310.1"/>
    </source>
</evidence>
<evidence type="ECO:0000256" key="6">
    <source>
        <dbReference type="SAM" id="Phobius"/>
    </source>
</evidence>
<keyword evidence="12" id="KW-1185">Reference proteome</keyword>
<dbReference type="Pfam" id="PF00026">
    <property type="entry name" value="Asp"/>
    <property type="match status" value="1"/>
</dbReference>
<dbReference type="InterPro" id="IPR001461">
    <property type="entry name" value="Aspartic_peptidase_A1"/>
</dbReference>
<comment type="similarity">
    <text evidence="1 5">Belongs to the peptidase A1 family.</text>
</comment>
<dbReference type="Gene3D" id="2.40.70.10">
    <property type="entry name" value="Acid Proteases"/>
    <property type="match status" value="2"/>
</dbReference>
<evidence type="ECO:0000256" key="5">
    <source>
        <dbReference type="RuleBase" id="RU000454"/>
    </source>
</evidence>
<feature type="active site" evidence="4">
    <location>
        <position position="265"/>
    </location>
</feature>
<evidence type="ECO:0000259" key="7">
    <source>
        <dbReference type="PROSITE" id="PS51767"/>
    </source>
</evidence>